<dbReference type="PROSITE" id="PS51471">
    <property type="entry name" value="FE2OG_OXY"/>
    <property type="match status" value="1"/>
</dbReference>
<dbReference type="Gene3D" id="2.60.120.330">
    <property type="entry name" value="B-lactam Antibiotic, Isopenicillin N Synthase, Chain"/>
    <property type="match status" value="1"/>
</dbReference>
<dbReference type="InterPro" id="IPR050231">
    <property type="entry name" value="Iron_ascorbate_oxido_reductase"/>
</dbReference>
<protein>
    <submittedName>
        <fullName evidence="4">2-oxoglutarate 3-dioxygenase</fullName>
    </submittedName>
</protein>
<name>A0A8H5XTB4_9HYPO</name>
<dbReference type="EMBL" id="JAAQPF010000571">
    <property type="protein sequence ID" value="KAF5699543.1"/>
    <property type="molecule type" value="Genomic_DNA"/>
</dbReference>
<dbReference type="Pfam" id="PF03171">
    <property type="entry name" value="2OG-FeII_Oxy"/>
    <property type="match status" value="1"/>
</dbReference>
<keyword evidence="4" id="KW-0223">Dioxygenase</keyword>
<proteinExistence type="inferred from homology"/>
<comment type="similarity">
    <text evidence="1 2">Belongs to the iron/ascorbate-dependent oxidoreductase family.</text>
</comment>
<evidence type="ECO:0000256" key="1">
    <source>
        <dbReference type="ARBA" id="ARBA00008056"/>
    </source>
</evidence>
<sequence>MAIGTNKTANLASVSLAGLLAHDVNAINDLVSECKTNGFFYLDFRHPSTSDILKLVEQLSIIGKSMFKMTLEEKEQYSTEKYLPSRLLGYKRAGCSVGPFSGKKDGYESFSMFMSEVHEYTDCILSILSEALQLPYDLKQCHRKDKPSSANMAMLNYLPWGSSDERIGNMAHTDMGTLTVVFSKSEGLQAMLPGREDWSFIPPQEGHAVVNVGDSLRFLSNGMLASSLHRVVPPPDSAGQDKFSVIYFLRPEFDAKFKNHEGKEINSVEWHNKKYSLFREDSLDAKEHGAMLTGRNEYLGATAST</sequence>
<feature type="domain" description="Fe2OG dioxygenase" evidence="3">
    <location>
        <begin position="146"/>
        <end position="251"/>
    </location>
</feature>
<dbReference type="InterPro" id="IPR027443">
    <property type="entry name" value="IPNS-like_sf"/>
</dbReference>
<dbReference type="GO" id="GO:0046872">
    <property type="term" value="F:metal ion binding"/>
    <property type="evidence" value="ECO:0007669"/>
    <property type="project" value="UniProtKB-KW"/>
</dbReference>
<accession>A0A8H5XTB4</accession>
<evidence type="ECO:0000313" key="5">
    <source>
        <dbReference type="Proteomes" id="UP000532311"/>
    </source>
</evidence>
<keyword evidence="2" id="KW-0479">Metal-binding</keyword>
<organism evidence="4 5">
    <name type="scientific">Fusarium globosum</name>
    <dbReference type="NCBI Taxonomy" id="78864"/>
    <lineage>
        <taxon>Eukaryota</taxon>
        <taxon>Fungi</taxon>
        <taxon>Dikarya</taxon>
        <taxon>Ascomycota</taxon>
        <taxon>Pezizomycotina</taxon>
        <taxon>Sordariomycetes</taxon>
        <taxon>Hypocreomycetidae</taxon>
        <taxon>Hypocreales</taxon>
        <taxon>Nectriaceae</taxon>
        <taxon>Fusarium</taxon>
        <taxon>Fusarium fujikuroi species complex</taxon>
    </lineage>
</organism>
<dbReference type="PANTHER" id="PTHR47990">
    <property type="entry name" value="2-OXOGLUTARATE (2OG) AND FE(II)-DEPENDENT OXYGENASE SUPERFAMILY PROTEIN-RELATED"/>
    <property type="match status" value="1"/>
</dbReference>
<dbReference type="AlphaFoldDB" id="A0A8H5XTB4"/>
<evidence type="ECO:0000259" key="3">
    <source>
        <dbReference type="PROSITE" id="PS51471"/>
    </source>
</evidence>
<keyword evidence="5" id="KW-1185">Reference proteome</keyword>
<dbReference type="Proteomes" id="UP000532311">
    <property type="component" value="Unassembled WGS sequence"/>
</dbReference>
<dbReference type="SUPFAM" id="SSF51197">
    <property type="entry name" value="Clavaminate synthase-like"/>
    <property type="match status" value="1"/>
</dbReference>
<evidence type="ECO:0000313" key="4">
    <source>
        <dbReference type="EMBL" id="KAF5699543.1"/>
    </source>
</evidence>
<dbReference type="InterPro" id="IPR005123">
    <property type="entry name" value="Oxoglu/Fe-dep_dioxygenase_dom"/>
</dbReference>
<gene>
    <name evidence="4" type="ORF">FGLOB1_11304</name>
</gene>
<dbReference type="GO" id="GO:0051213">
    <property type="term" value="F:dioxygenase activity"/>
    <property type="evidence" value="ECO:0007669"/>
    <property type="project" value="UniProtKB-KW"/>
</dbReference>
<keyword evidence="2" id="KW-0560">Oxidoreductase</keyword>
<reference evidence="4 5" key="1">
    <citation type="submission" date="2020-05" db="EMBL/GenBank/DDBJ databases">
        <title>Identification and distribution of gene clusters putatively required for synthesis of sphingolipid metabolism inhibitors in phylogenetically diverse species of the filamentous fungus Fusarium.</title>
        <authorList>
            <person name="Kim H.-S."/>
            <person name="Busman M."/>
            <person name="Brown D.W."/>
            <person name="Divon H."/>
            <person name="Uhlig S."/>
            <person name="Proctor R.H."/>
        </authorList>
    </citation>
    <scope>NUCLEOTIDE SEQUENCE [LARGE SCALE GENOMIC DNA]</scope>
    <source>
        <strain evidence="4 5">NRRL 26131</strain>
    </source>
</reference>
<dbReference type="InterPro" id="IPR044861">
    <property type="entry name" value="IPNS-like_FE2OG_OXY"/>
</dbReference>
<evidence type="ECO:0000256" key="2">
    <source>
        <dbReference type="RuleBase" id="RU003682"/>
    </source>
</evidence>
<comment type="caution">
    <text evidence="4">The sequence shown here is derived from an EMBL/GenBank/DDBJ whole genome shotgun (WGS) entry which is preliminary data.</text>
</comment>
<keyword evidence="2" id="KW-0408">Iron</keyword>